<evidence type="ECO:0000256" key="2">
    <source>
        <dbReference type="ARBA" id="ARBA00011900"/>
    </source>
</evidence>
<evidence type="ECO:0000256" key="7">
    <source>
        <dbReference type="ARBA" id="ARBA00047942"/>
    </source>
</evidence>
<evidence type="ECO:0000256" key="3">
    <source>
        <dbReference type="ARBA" id="ARBA00022603"/>
    </source>
</evidence>
<dbReference type="InterPro" id="IPR038333">
    <property type="entry name" value="T1MK-like_N_sf"/>
</dbReference>
<dbReference type="InterPro" id="IPR022749">
    <property type="entry name" value="D12N6_MeTrfase_N"/>
</dbReference>
<evidence type="ECO:0000256" key="1">
    <source>
        <dbReference type="ARBA" id="ARBA00006594"/>
    </source>
</evidence>
<keyword evidence="5" id="KW-0949">S-adenosyl-L-methionine</keyword>
<dbReference type="Proteomes" id="UP001179361">
    <property type="component" value="Unassembled WGS sequence"/>
</dbReference>
<keyword evidence="4" id="KW-0808">Transferase</keyword>
<evidence type="ECO:0000256" key="6">
    <source>
        <dbReference type="ARBA" id="ARBA00022747"/>
    </source>
</evidence>
<evidence type="ECO:0000256" key="4">
    <source>
        <dbReference type="ARBA" id="ARBA00022679"/>
    </source>
</evidence>
<gene>
    <name evidence="11" type="ORF">LQ564_15760</name>
</gene>
<dbReference type="EC" id="2.1.1.72" evidence="2"/>
<evidence type="ECO:0000256" key="5">
    <source>
        <dbReference type="ARBA" id="ARBA00022691"/>
    </source>
</evidence>
<dbReference type="PRINTS" id="PR00507">
    <property type="entry name" value="N12N6MTFRASE"/>
</dbReference>
<dbReference type="CDD" id="cd02440">
    <property type="entry name" value="AdoMet_MTases"/>
    <property type="match status" value="1"/>
</dbReference>
<keyword evidence="8" id="KW-0175">Coiled coil</keyword>
<comment type="catalytic activity">
    <reaction evidence="7">
        <text>a 2'-deoxyadenosine in DNA + S-adenosyl-L-methionine = an N(6)-methyl-2'-deoxyadenosine in DNA + S-adenosyl-L-homocysteine + H(+)</text>
        <dbReference type="Rhea" id="RHEA:15197"/>
        <dbReference type="Rhea" id="RHEA-COMP:12418"/>
        <dbReference type="Rhea" id="RHEA-COMP:12419"/>
        <dbReference type="ChEBI" id="CHEBI:15378"/>
        <dbReference type="ChEBI" id="CHEBI:57856"/>
        <dbReference type="ChEBI" id="CHEBI:59789"/>
        <dbReference type="ChEBI" id="CHEBI:90615"/>
        <dbReference type="ChEBI" id="CHEBI:90616"/>
        <dbReference type="EC" id="2.1.1.72"/>
    </reaction>
</comment>
<feature type="domain" description="DNA methylase adenine-specific" evidence="9">
    <location>
        <begin position="160"/>
        <end position="437"/>
    </location>
</feature>
<dbReference type="Gene3D" id="3.40.50.150">
    <property type="entry name" value="Vaccinia Virus protein VP39"/>
    <property type="match status" value="1"/>
</dbReference>
<evidence type="ECO:0000259" key="9">
    <source>
        <dbReference type="Pfam" id="PF02384"/>
    </source>
</evidence>
<evidence type="ECO:0000256" key="8">
    <source>
        <dbReference type="SAM" id="Coils"/>
    </source>
</evidence>
<feature type="domain" description="N6 adenine-specific DNA methyltransferase N-terminal" evidence="10">
    <location>
        <begin position="12"/>
        <end position="121"/>
    </location>
</feature>
<keyword evidence="6" id="KW-0680">Restriction system</keyword>
<dbReference type="SUPFAM" id="SSF53335">
    <property type="entry name" value="S-adenosyl-L-methionine-dependent methyltransferases"/>
    <property type="match status" value="1"/>
</dbReference>
<dbReference type="Pfam" id="PF02384">
    <property type="entry name" value="N6_Mtase"/>
    <property type="match status" value="1"/>
</dbReference>
<dbReference type="Gene3D" id="1.20.1260.30">
    <property type="match status" value="1"/>
</dbReference>
<name>A0ABS8Q9Z7_9BURK</name>
<organism evidence="11 12">
    <name type="scientific">Massilia phyllostachyos</name>
    <dbReference type="NCBI Taxonomy" id="2898585"/>
    <lineage>
        <taxon>Bacteria</taxon>
        <taxon>Pseudomonadati</taxon>
        <taxon>Pseudomonadota</taxon>
        <taxon>Betaproteobacteria</taxon>
        <taxon>Burkholderiales</taxon>
        <taxon>Oxalobacteraceae</taxon>
        <taxon>Telluria group</taxon>
        <taxon>Massilia</taxon>
    </lineage>
</organism>
<keyword evidence="12" id="KW-1185">Reference proteome</keyword>
<dbReference type="PANTHER" id="PTHR42933">
    <property type="entry name" value="SLR6095 PROTEIN"/>
    <property type="match status" value="1"/>
</dbReference>
<evidence type="ECO:0000313" key="11">
    <source>
        <dbReference type="EMBL" id="MCD2517771.1"/>
    </source>
</evidence>
<protein>
    <recommendedName>
        <fullName evidence="2">site-specific DNA-methyltransferase (adenine-specific)</fullName>
        <ecNumber evidence="2">2.1.1.72</ecNumber>
    </recommendedName>
</protein>
<accession>A0ABS8Q9Z7</accession>
<dbReference type="EMBL" id="JAJNOC010000005">
    <property type="protein sequence ID" value="MCD2517771.1"/>
    <property type="molecule type" value="Genomic_DNA"/>
</dbReference>
<evidence type="ECO:0000259" key="10">
    <source>
        <dbReference type="Pfam" id="PF12161"/>
    </source>
</evidence>
<comment type="similarity">
    <text evidence="1">Belongs to the N(4)/N(6)-methyltransferase family.</text>
</comment>
<feature type="coiled-coil region" evidence="8">
    <location>
        <begin position="443"/>
        <end position="470"/>
    </location>
</feature>
<evidence type="ECO:0000313" key="12">
    <source>
        <dbReference type="Proteomes" id="UP001179361"/>
    </source>
</evidence>
<dbReference type="RefSeq" id="WP_231059067.1">
    <property type="nucleotide sequence ID" value="NZ_JAJNOC010000005.1"/>
</dbReference>
<keyword evidence="3" id="KW-0489">Methyltransferase</keyword>
<dbReference type="PANTHER" id="PTHR42933:SF3">
    <property type="entry name" value="TYPE I RESTRICTION ENZYME MJAVIII METHYLASE SUBUNIT"/>
    <property type="match status" value="1"/>
</dbReference>
<proteinExistence type="inferred from homology"/>
<comment type="caution">
    <text evidence="11">The sequence shown here is derived from an EMBL/GenBank/DDBJ whole genome shotgun (WGS) entry which is preliminary data.</text>
</comment>
<dbReference type="InterPro" id="IPR003356">
    <property type="entry name" value="DNA_methylase_A-5"/>
</dbReference>
<reference evidence="11" key="1">
    <citation type="submission" date="2021-11" db="EMBL/GenBank/DDBJ databases">
        <title>The complete genome of Massilia sp sp. G4R7.</title>
        <authorList>
            <person name="Liu L."/>
            <person name="Yue J."/>
            <person name="Yuan J."/>
            <person name="Yang F."/>
            <person name="Li L."/>
        </authorList>
    </citation>
    <scope>NUCLEOTIDE SEQUENCE</scope>
    <source>
        <strain evidence="11">G4R7</strain>
    </source>
</reference>
<dbReference type="InterPro" id="IPR029063">
    <property type="entry name" value="SAM-dependent_MTases_sf"/>
</dbReference>
<dbReference type="InterPro" id="IPR051537">
    <property type="entry name" value="DNA_Adenine_Mtase"/>
</dbReference>
<sequence length="477" mass="54082">MISEDKVFELSLYDVFDILRDGFSLQEAFQHITALVFLKWLEESNERPSIFHKIHVVPTASYRYLLNNLDEKDLGFRVNLAFELLEDLNEDELRDVFLTLDFGNARFSGRNNNWTVLKKLLLSIDEANLHRSKGPGFAKYTLDQFFACASSSVLSPLQGPEFNTPHEIARIVANIVNVSHNEVIYDPACGSGHLLLECAKDDQRRSTTLYGNEKNRNAWMIAKINLISHGYSSTKIINRDSLDPKYFARLSKSGPRFNVAVAHPPWGLRWNEEFESDDLGQYDFGTPPRSSADFAFIQHMLATLCKKNGRMVAVMSTGVLTRSGAERKIRERLIGANLIDAVIALPDKLFQNTAIAGALLIFKTNRNETDVFFYDARRLAKPSKGKNIFPDSAVIEISEAYRNRQIEPGVSNLVSLSEIRLRDYSLSVDAFVESVNELEVLSLAEVRLQRKTLESELREIDHDLKNLLSSIDSDNLQ</sequence>
<dbReference type="Pfam" id="PF12161">
    <property type="entry name" value="HsdM_N"/>
    <property type="match status" value="1"/>
</dbReference>